<evidence type="ECO:0000313" key="3">
    <source>
        <dbReference type="EMBL" id="KAJ8313825.1"/>
    </source>
</evidence>
<feature type="domain" description="Tyr recombinase" evidence="2">
    <location>
        <begin position="24"/>
        <end position="94"/>
    </location>
</feature>
<dbReference type="InterPro" id="IPR011010">
    <property type="entry name" value="DNA_brk_join_enz"/>
</dbReference>
<dbReference type="InterPro" id="IPR013762">
    <property type="entry name" value="Integrase-like_cat_sf"/>
</dbReference>
<dbReference type="SUPFAM" id="SSF56349">
    <property type="entry name" value="DNA breaking-rejoining enzymes"/>
    <property type="match status" value="1"/>
</dbReference>
<evidence type="ECO:0000313" key="4">
    <source>
        <dbReference type="Proteomes" id="UP001217089"/>
    </source>
</evidence>
<evidence type="ECO:0000256" key="1">
    <source>
        <dbReference type="ARBA" id="ARBA00023172"/>
    </source>
</evidence>
<dbReference type="Gene3D" id="1.10.443.10">
    <property type="entry name" value="Intergrase catalytic core"/>
    <property type="match status" value="1"/>
</dbReference>
<dbReference type="InterPro" id="IPR002104">
    <property type="entry name" value="Integrase_catalytic"/>
</dbReference>
<comment type="caution">
    <text evidence="3">The sequence shown here is derived from an EMBL/GenBank/DDBJ whole genome shotgun (WGS) entry which is preliminary data.</text>
</comment>
<keyword evidence="4" id="KW-1185">Reference proteome</keyword>
<dbReference type="Proteomes" id="UP001217089">
    <property type="component" value="Unassembled WGS sequence"/>
</dbReference>
<evidence type="ECO:0000259" key="2">
    <source>
        <dbReference type="Pfam" id="PF00589"/>
    </source>
</evidence>
<sequence length="202" mass="23156">MCQPDSPFFLSVNAHGKPGSTWFKSQPLGVNKVYSIMKDMKIGSGLQTDKNLTNYSARNHLVQKLCDSGVPPNKIVQVTGHKNVNSLNNYKKENPHSKVNKENFPVQNQANETSSFSPSRKYRRIKLFPDSDRQLKSRSLQSFWKIRPLETSALSTDSESSERETVPRFMIPQRRQSHHFNRRVAGRSQQRGNCSLYMQQSL</sequence>
<keyword evidence="1" id="KW-0233">DNA recombination</keyword>
<protein>
    <recommendedName>
        <fullName evidence="2">Tyr recombinase domain-containing protein</fullName>
    </recommendedName>
</protein>
<name>A0ABQ9FC42_TEGGR</name>
<dbReference type="EMBL" id="JARBDR010000342">
    <property type="protein sequence ID" value="KAJ8313825.1"/>
    <property type="molecule type" value="Genomic_DNA"/>
</dbReference>
<accession>A0ABQ9FC42</accession>
<organism evidence="3 4">
    <name type="scientific">Tegillarca granosa</name>
    <name type="common">Malaysian cockle</name>
    <name type="synonym">Anadara granosa</name>
    <dbReference type="NCBI Taxonomy" id="220873"/>
    <lineage>
        <taxon>Eukaryota</taxon>
        <taxon>Metazoa</taxon>
        <taxon>Spiralia</taxon>
        <taxon>Lophotrochozoa</taxon>
        <taxon>Mollusca</taxon>
        <taxon>Bivalvia</taxon>
        <taxon>Autobranchia</taxon>
        <taxon>Pteriomorphia</taxon>
        <taxon>Arcoida</taxon>
        <taxon>Arcoidea</taxon>
        <taxon>Arcidae</taxon>
        <taxon>Tegillarca</taxon>
    </lineage>
</organism>
<proteinExistence type="predicted"/>
<dbReference type="Pfam" id="PF00589">
    <property type="entry name" value="Phage_integrase"/>
    <property type="match status" value="1"/>
</dbReference>
<reference evidence="3 4" key="1">
    <citation type="submission" date="2022-12" db="EMBL/GenBank/DDBJ databases">
        <title>Chromosome-level genome of Tegillarca granosa.</title>
        <authorList>
            <person name="Kim J."/>
        </authorList>
    </citation>
    <scope>NUCLEOTIDE SEQUENCE [LARGE SCALE GENOMIC DNA]</scope>
    <source>
        <strain evidence="3">Teg-2019</strain>
        <tissue evidence="3">Adductor muscle</tissue>
    </source>
</reference>
<gene>
    <name evidence="3" type="ORF">KUTeg_008386</name>
</gene>